<keyword evidence="3" id="KW-1185">Reference proteome</keyword>
<dbReference type="Proteomes" id="UP000289738">
    <property type="component" value="Chromosome B01"/>
</dbReference>
<reference evidence="2 3" key="1">
    <citation type="submission" date="2019-01" db="EMBL/GenBank/DDBJ databases">
        <title>Sequencing of cultivated peanut Arachis hypogaea provides insights into genome evolution and oil improvement.</title>
        <authorList>
            <person name="Chen X."/>
        </authorList>
    </citation>
    <scope>NUCLEOTIDE SEQUENCE [LARGE SCALE GENOMIC DNA]</scope>
    <source>
        <strain evidence="3">cv. Fuhuasheng</strain>
        <tissue evidence="2">Leaves</tissue>
    </source>
</reference>
<feature type="region of interest" description="Disordered" evidence="1">
    <location>
        <begin position="215"/>
        <end position="246"/>
    </location>
</feature>
<accession>A0A445AVP3</accession>
<gene>
    <name evidence="2" type="ORF">Ahy_B01g055267</name>
</gene>
<evidence type="ECO:0000313" key="2">
    <source>
        <dbReference type="EMBL" id="RYR30515.1"/>
    </source>
</evidence>
<feature type="compositionally biased region" description="Polar residues" evidence="1">
    <location>
        <begin position="216"/>
        <end position="237"/>
    </location>
</feature>
<comment type="caution">
    <text evidence="2">The sequence shown here is derived from an EMBL/GenBank/DDBJ whole genome shotgun (WGS) entry which is preliminary data.</text>
</comment>
<evidence type="ECO:0008006" key="4">
    <source>
        <dbReference type="Google" id="ProtNLM"/>
    </source>
</evidence>
<evidence type="ECO:0000256" key="1">
    <source>
        <dbReference type="SAM" id="MobiDB-lite"/>
    </source>
</evidence>
<proteinExistence type="predicted"/>
<name>A0A445AVP3_ARAHY</name>
<evidence type="ECO:0000313" key="3">
    <source>
        <dbReference type="Proteomes" id="UP000289738"/>
    </source>
</evidence>
<organism evidence="2 3">
    <name type="scientific">Arachis hypogaea</name>
    <name type="common">Peanut</name>
    <dbReference type="NCBI Taxonomy" id="3818"/>
    <lineage>
        <taxon>Eukaryota</taxon>
        <taxon>Viridiplantae</taxon>
        <taxon>Streptophyta</taxon>
        <taxon>Embryophyta</taxon>
        <taxon>Tracheophyta</taxon>
        <taxon>Spermatophyta</taxon>
        <taxon>Magnoliopsida</taxon>
        <taxon>eudicotyledons</taxon>
        <taxon>Gunneridae</taxon>
        <taxon>Pentapetalae</taxon>
        <taxon>rosids</taxon>
        <taxon>fabids</taxon>
        <taxon>Fabales</taxon>
        <taxon>Fabaceae</taxon>
        <taxon>Papilionoideae</taxon>
        <taxon>50 kb inversion clade</taxon>
        <taxon>dalbergioids sensu lato</taxon>
        <taxon>Dalbergieae</taxon>
        <taxon>Pterocarpus clade</taxon>
        <taxon>Arachis</taxon>
    </lineage>
</organism>
<dbReference type="EMBL" id="SDMP01000011">
    <property type="protein sequence ID" value="RYR30515.1"/>
    <property type="molecule type" value="Genomic_DNA"/>
</dbReference>
<dbReference type="AlphaFoldDB" id="A0A445AVP3"/>
<protein>
    <recommendedName>
        <fullName evidence="4">Protein FAR1-RELATED SEQUENCE</fullName>
    </recommendedName>
</protein>
<sequence>MGLRESTSSSASWCSVSLHRSTFNVPMEPQPQLMLGDYEVGVFEEKWEEIVGCFGVEDCKWIIDMYGKRNMWATTHIQEIFLLGLEQLQDIAELPKSLVLRRWTGKAKEGISRYDDIGSLMEDSLAISRHACFEKNGSIETETTRKPKRCSYCRKGGHNIATCSMRKMDERTPQFDGDAEENVEGEDYSFVDTESDEYVHTEWFDNEDKYLDSSRYYKQSGSETESSMDFNSSGIKSTNDDDEAEL</sequence>